<sequence length="157" mass="16470">MAAPASPFRAYPATSAFQATRSRTGIRSNTLRASPGRRHLAYMLASAVAARDSAESPRAASCAWTARPVARSARAAQSLRREVKVRRTGLADAEVDMAAKAASAPGRSERAAADLSLAWWSVAACPPAGGGGDEAEHSMSSCILFLFSRSYPVTTSQ</sequence>
<accession>F2D0V4</accession>
<evidence type="ECO:0000313" key="1">
    <source>
        <dbReference type="EMBL" id="BAJ88725.1"/>
    </source>
</evidence>
<organism evidence="1">
    <name type="scientific">Hordeum vulgare subsp. vulgare</name>
    <name type="common">Domesticated barley</name>
    <dbReference type="NCBI Taxonomy" id="112509"/>
    <lineage>
        <taxon>Eukaryota</taxon>
        <taxon>Viridiplantae</taxon>
        <taxon>Streptophyta</taxon>
        <taxon>Embryophyta</taxon>
        <taxon>Tracheophyta</taxon>
        <taxon>Spermatophyta</taxon>
        <taxon>Magnoliopsida</taxon>
        <taxon>Liliopsida</taxon>
        <taxon>Poales</taxon>
        <taxon>Poaceae</taxon>
        <taxon>BOP clade</taxon>
        <taxon>Pooideae</taxon>
        <taxon>Triticodae</taxon>
        <taxon>Triticeae</taxon>
        <taxon>Hordeinae</taxon>
        <taxon>Hordeum</taxon>
    </lineage>
</organism>
<proteinExistence type="evidence at transcript level"/>
<dbReference type="AlphaFoldDB" id="F2D0V4"/>
<reference evidence="1" key="1">
    <citation type="journal article" date="2011" name="Plant Physiol.">
        <title>Comprehensive sequence analysis of 24,783 barley full-length cDNAs derived from 12 clone libraries.</title>
        <authorList>
            <person name="Matsumoto T."/>
            <person name="Tanaka T."/>
            <person name="Sakai H."/>
            <person name="Amano N."/>
            <person name="Kanamori H."/>
            <person name="Kurita K."/>
            <person name="Kikuta A."/>
            <person name="Kamiya K."/>
            <person name="Yamamoto M."/>
            <person name="Ikawa H."/>
            <person name="Fujii N."/>
            <person name="Hori K."/>
            <person name="Itoh T."/>
            <person name="Sato K."/>
        </authorList>
    </citation>
    <scope>NUCLEOTIDE SEQUENCE</scope>
    <source>
        <tissue evidence="1">Shoot</tissue>
    </source>
</reference>
<name>F2D0V4_HORVV</name>
<protein>
    <submittedName>
        <fullName evidence="1">Predicted protein</fullName>
    </submittedName>
</protein>
<dbReference type="EMBL" id="AK357511">
    <property type="protein sequence ID" value="BAJ88725.1"/>
    <property type="molecule type" value="mRNA"/>
</dbReference>